<evidence type="ECO:0000256" key="6">
    <source>
        <dbReference type="ARBA" id="ARBA00022679"/>
    </source>
</evidence>
<dbReference type="Gene3D" id="3.30.70.141">
    <property type="entry name" value="Nucleoside diphosphate kinase-like domain"/>
    <property type="match status" value="1"/>
</dbReference>
<comment type="similarity">
    <text evidence="4 11 12">Belongs to the NDK family.</text>
</comment>
<dbReference type="SUPFAM" id="SSF54919">
    <property type="entry name" value="Nucleoside diphosphate kinase, NDK"/>
    <property type="match status" value="2"/>
</dbReference>
<feature type="active site" description="Pros-phosphohistidine intermediate" evidence="11">
    <location>
        <position position="159"/>
    </location>
</feature>
<dbReference type="SMART" id="SM00562">
    <property type="entry name" value="NDK"/>
    <property type="match status" value="1"/>
</dbReference>
<dbReference type="GO" id="GO:0005524">
    <property type="term" value="F:ATP binding"/>
    <property type="evidence" value="ECO:0007669"/>
    <property type="project" value="UniProtKB-KW"/>
</dbReference>
<evidence type="ECO:0000256" key="14">
    <source>
        <dbReference type="SAM" id="Phobius"/>
    </source>
</evidence>
<evidence type="ECO:0000256" key="11">
    <source>
        <dbReference type="PROSITE-ProRule" id="PRU00706"/>
    </source>
</evidence>
<feature type="binding site" evidence="11">
    <location>
        <position position="135"/>
    </location>
    <ligand>
        <name>ATP</name>
        <dbReference type="ChEBI" id="CHEBI:30616"/>
    </ligand>
</feature>
<keyword evidence="14" id="KW-0472">Membrane</keyword>
<feature type="domain" description="Nucleoside diphosphate kinase-like" evidence="15">
    <location>
        <begin position="1"/>
        <end position="181"/>
    </location>
</feature>
<dbReference type="Gramene" id="TraesCS4B03G0233100.1">
    <property type="protein sequence ID" value="TraesCS4B03G0233100.1.CDS"/>
    <property type="gene ID" value="TraesCS4B03G0233100"/>
</dbReference>
<evidence type="ECO:0000256" key="4">
    <source>
        <dbReference type="ARBA" id="ARBA00008142"/>
    </source>
</evidence>
<dbReference type="Gramene" id="TraesCS4B02G102400.2">
    <property type="protein sequence ID" value="TraesCS4B02G102400.2"/>
    <property type="gene ID" value="TraesCS4B02G102400"/>
</dbReference>
<accession>A0A3B6INB6</accession>
<evidence type="ECO:0000256" key="1">
    <source>
        <dbReference type="ARBA" id="ARBA00000082"/>
    </source>
</evidence>
<feature type="transmembrane region" description="Helical" evidence="14">
    <location>
        <begin position="36"/>
        <end position="62"/>
    </location>
</feature>
<keyword evidence="7 13" id="KW-0547">Nucleotide-binding</keyword>
<feature type="binding site" evidence="11">
    <location>
        <position position="9"/>
    </location>
    <ligand>
        <name>ATP</name>
        <dbReference type="ChEBI" id="CHEBI:30616"/>
    </ligand>
</feature>
<dbReference type="NCBIfam" id="NF001908">
    <property type="entry name" value="PRK00668.1"/>
    <property type="match status" value="1"/>
</dbReference>
<dbReference type="Gramene" id="TraesPARA_EIv1.0_1330020.2">
    <property type="protein sequence ID" value="TraesPARA_EIv1.0_1330020.2.CDS"/>
    <property type="gene ID" value="TraesPARA_EIv1.0_1330020"/>
</dbReference>
<proteinExistence type="inferred from homology"/>
<evidence type="ECO:0000259" key="15">
    <source>
        <dbReference type="SMART" id="SM00562"/>
    </source>
</evidence>
<evidence type="ECO:0000256" key="10">
    <source>
        <dbReference type="ARBA" id="ARBA00054603"/>
    </source>
</evidence>
<dbReference type="Proteomes" id="UP000019116">
    <property type="component" value="Chromosome 4B"/>
</dbReference>
<evidence type="ECO:0000256" key="12">
    <source>
        <dbReference type="RuleBase" id="RU004011"/>
    </source>
</evidence>
<evidence type="ECO:0000313" key="16">
    <source>
        <dbReference type="EnsemblPlants" id="TraesCS4B02G102400.2"/>
    </source>
</evidence>
<comment type="subunit">
    <text evidence="5">Homohexamer.</text>
</comment>
<dbReference type="PRINTS" id="PR01243">
    <property type="entry name" value="NUCDPKINASE"/>
</dbReference>
<dbReference type="PROSITE" id="PS51374">
    <property type="entry name" value="NDPK_LIKE"/>
    <property type="match status" value="1"/>
</dbReference>
<dbReference type="GO" id="GO:0006241">
    <property type="term" value="P:CTP biosynthetic process"/>
    <property type="evidence" value="ECO:0007669"/>
    <property type="project" value="InterPro"/>
</dbReference>
<dbReference type="EC" id="2.7.4.6" evidence="13"/>
<keyword evidence="14" id="KW-1133">Transmembrane helix</keyword>
<dbReference type="GO" id="GO:0006228">
    <property type="term" value="P:UTP biosynthetic process"/>
    <property type="evidence" value="ECO:0007669"/>
    <property type="project" value="InterPro"/>
</dbReference>
<dbReference type="InterPro" id="IPR034907">
    <property type="entry name" value="NDK-like_dom"/>
</dbReference>
<dbReference type="Gramene" id="TraesRN4B0100244500.1">
    <property type="protein sequence ID" value="TraesRN4B0100244500.1"/>
    <property type="gene ID" value="TraesRN4B0100244500"/>
</dbReference>
<keyword evidence="8 13" id="KW-0418">Kinase</keyword>
<feature type="binding site" evidence="11">
    <location>
        <position position="129"/>
    </location>
    <ligand>
        <name>ATP</name>
        <dbReference type="ChEBI" id="CHEBI:30616"/>
    </ligand>
</feature>
<keyword evidence="14" id="KW-0812">Transmembrane</keyword>
<feature type="binding site" evidence="11">
    <location>
        <position position="146"/>
    </location>
    <ligand>
        <name>ATP</name>
        <dbReference type="ChEBI" id="CHEBI:30616"/>
    </ligand>
</feature>
<dbReference type="InterPro" id="IPR001564">
    <property type="entry name" value="Nucleoside_diP_kinase"/>
</dbReference>
<dbReference type="STRING" id="4565.A0A3B6INB6"/>
<evidence type="ECO:0000256" key="3">
    <source>
        <dbReference type="ARBA" id="ARBA00001946"/>
    </source>
</evidence>
<feature type="binding site" evidence="11">
    <location>
        <position position="101"/>
    </location>
    <ligand>
        <name>ATP</name>
        <dbReference type="ChEBI" id="CHEBI:30616"/>
    </ligand>
</feature>
<keyword evidence="17" id="KW-1185">Reference proteome</keyword>
<evidence type="ECO:0000313" key="17">
    <source>
        <dbReference type="Proteomes" id="UP000019116"/>
    </source>
</evidence>
<dbReference type="GO" id="GO:0004550">
    <property type="term" value="F:nucleoside diphosphate kinase activity"/>
    <property type="evidence" value="ECO:0000318"/>
    <property type="project" value="GO_Central"/>
</dbReference>
<evidence type="ECO:0000256" key="9">
    <source>
        <dbReference type="ARBA" id="ARBA00022840"/>
    </source>
</evidence>
<dbReference type="Gramene" id="TraesARI4B03G02299680.2">
    <property type="protein sequence ID" value="TraesARI4B03G02299680.2"/>
    <property type="gene ID" value="TraesARI4B03G02299680"/>
</dbReference>
<keyword evidence="6 13" id="KW-0808">Transferase</keyword>
<feature type="binding site" evidence="11">
    <location>
        <position position="156"/>
    </location>
    <ligand>
        <name>ATP</name>
        <dbReference type="ChEBI" id="CHEBI:30616"/>
    </ligand>
</feature>
<dbReference type="OrthoDB" id="2162449at2759"/>
<reference evidence="16" key="2">
    <citation type="submission" date="2018-10" db="UniProtKB">
        <authorList>
            <consortium name="EnsemblPlants"/>
        </authorList>
    </citation>
    <scope>IDENTIFICATION</scope>
</reference>
<evidence type="ECO:0000256" key="2">
    <source>
        <dbReference type="ARBA" id="ARBA00000937"/>
    </source>
</evidence>
<name>A0A3B6INB6_WHEAT</name>
<dbReference type="Pfam" id="PF00334">
    <property type="entry name" value="NDK"/>
    <property type="match status" value="1"/>
</dbReference>
<gene>
    <name evidence="16" type="primary">LOC123091343</name>
</gene>
<organism evidence="16">
    <name type="scientific">Triticum aestivum</name>
    <name type="common">Wheat</name>
    <dbReference type="NCBI Taxonomy" id="4565"/>
    <lineage>
        <taxon>Eukaryota</taxon>
        <taxon>Viridiplantae</taxon>
        <taxon>Streptophyta</taxon>
        <taxon>Embryophyta</taxon>
        <taxon>Tracheophyta</taxon>
        <taxon>Spermatophyta</taxon>
        <taxon>Magnoliopsida</taxon>
        <taxon>Liliopsida</taxon>
        <taxon>Poales</taxon>
        <taxon>Poaceae</taxon>
        <taxon>BOP clade</taxon>
        <taxon>Pooideae</taxon>
        <taxon>Triticodae</taxon>
        <taxon>Triticeae</taxon>
        <taxon>Triticinae</taxon>
        <taxon>Triticum</taxon>
    </lineage>
</organism>
<evidence type="ECO:0000256" key="8">
    <source>
        <dbReference type="ARBA" id="ARBA00022777"/>
    </source>
</evidence>
<evidence type="ECO:0000256" key="5">
    <source>
        <dbReference type="ARBA" id="ARBA00011643"/>
    </source>
</evidence>
<evidence type="ECO:0000256" key="13">
    <source>
        <dbReference type="RuleBase" id="RU004013"/>
    </source>
</evidence>
<dbReference type="PROSITE" id="PS00469">
    <property type="entry name" value="NDPK"/>
    <property type="match status" value="1"/>
</dbReference>
<dbReference type="AlphaFoldDB" id="A0A3B6INB6"/>
<reference evidence="16" key="1">
    <citation type="submission" date="2018-08" db="EMBL/GenBank/DDBJ databases">
        <authorList>
            <person name="Rossello M."/>
        </authorList>
    </citation>
    <scope>NUCLEOTIDE SEQUENCE [LARGE SCALE GENOMIC DNA]</scope>
    <source>
        <strain evidence="16">cv. Chinese Spring</strain>
    </source>
</reference>
<keyword evidence="9 13" id="KW-0067">ATP-binding</keyword>
<dbReference type="InterPro" id="IPR023005">
    <property type="entry name" value="Nucleoside_diP_kinase_AS"/>
</dbReference>
<dbReference type="InterPro" id="IPR036850">
    <property type="entry name" value="NDK-like_dom_sf"/>
</dbReference>
<dbReference type="GO" id="GO:0006183">
    <property type="term" value="P:GTP biosynthetic process"/>
    <property type="evidence" value="ECO:0007669"/>
    <property type="project" value="InterPro"/>
</dbReference>
<sequence length="193" mass="21629">MEQTFIMIKPDGVQRGLVNPIPRLCKEPHLRACLNLAIGFCSALLEPSLIIVFVFTTSLLQIGDIISRFEKKGYYLKGMKFMNVEKSFAQQHYADLSAQPFFAKLVDYIISGPVVAMVWEGKDVVLTGRRIIGATRPWEAAPGTIRGDHAVEVSRNVIHGSDSVENGKKEIALWFPGGLAEWKSNLHPWIYEN</sequence>
<comment type="function">
    <text evidence="10">Major role in the synthesis of nucleoside triphosphates other than ATP. The ATP gamma phosphate is transferred to the NDP beta phosphate via a ping-pong mechanism, using a phosphorylated active-site intermediate. This NDK is microtubule-associated.</text>
</comment>
<evidence type="ECO:0000256" key="7">
    <source>
        <dbReference type="ARBA" id="ARBA00022741"/>
    </source>
</evidence>
<comment type="cofactor">
    <cofactor evidence="3">
        <name>Mg(2+)</name>
        <dbReference type="ChEBI" id="CHEBI:18420"/>
    </cofactor>
</comment>
<dbReference type="EnsemblPlants" id="TraesCS4B02G102400.2">
    <property type="protein sequence ID" value="TraesCS4B02G102400.2"/>
    <property type="gene ID" value="TraesCS4B02G102400"/>
</dbReference>
<dbReference type="FunFam" id="3.30.70.141:FF:000002">
    <property type="entry name" value="Nucleoside diphosphate kinase"/>
    <property type="match status" value="1"/>
</dbReference>
<dbReference type="PANTHER" id="PTHR11349">
    <property type="entry name" value="NUCLEOSIDE DIPHOSPHATE KINASE"/>
    <property type="match status" value="1"/>
</dbReference>
<comment type="catalytic activity">
    <reaction evidence="2">
        <text>a ribonucleoside 5'-diphosphate + ATP = a ribonucleoside 5'-triphosphate + ADP</text>
        <dbReference type="Rhea" id="RHEA:18113"/>
        <dbReference type="ChEBI" id="CHEBI:30616"/>
        <dbReference type="ChEBI" id="CHEBI:57930"/>
        <dbReference type="ChEBI" id="CHEBI:61557"/>
        <dbReference type="ChEBI" id="CHEBI:456216"/>
        <dbReference type="EC" id="2.7.4.6"/>
    </reaction>
</comment>
<protein>
    <recommendedName>
        <fullName evidence="13">Nucleoside diphosphate kinase</fullName>
        <ecNumber evidence="13">2.7.4.6</ecNumber>
    </recommendedName>
</protein>
<comment type="catalytic activity">
    <reaction evidence="1 13">
        <text>a 2'-deoxyribonucleoside 5'-diphosphate + ATP = a 2'-deoxyribonucleoside 5'-triphosphate + ADP</text>
        <dbReference type="Rhea" id="RHEA:44640"/>
        <dbReference type="ChEBI" id="CHEBI:30616"/>
        <dbReference type="ChEBI" id="CHEBI:61560"/>
        <dbReference type="ChEBI" id="CHEBI:73316"/>
        <dbReference type="ChEBI" id="CHEBI:456216"/>
        <dbReference type="EC" id="2.7.4.6"/>
    </reaction>
</comment>
<dbReference type="CDD" id="cd04413">
    <property type="entry name" value="NDPk_I"/>
    <property type="match status" value="1"/>
</dbReference>